<keyword evidence="3" id="KW-0238">DNA-binding</keyword>
<dbReference type="GO" id="GO:0006310">
    <property type="term" value="P:DNA recombination"/>
    <property type="evidence" value="ECO:0007669"/>
    <property type="project" value="UniProtKB-KW"/>
</dbReference>
<dbReference type="GO" id="GO:0003677">
    <property type="term" value="F:DNA binding"/>
    <property type="evidence" value="ECO:0007669"/>
    <property type="project" value="UniProtKB-KW"/>
</dbReference>
<evidence type="ECO:0000256" key="3">
    <source>
        <dbReference type="ARBA" id="ARBA00023125"/>
    </source>
</evidence>
<evidence type="ECO:0000313" key="8">
    <source>
        <dbReference type="Proteomes" id="UP000266506"/>
    </source>
</evidence>
<dbReference type="InParanoid" id="A0A397RX81"/>
<name>A0A397RX81_9MOLU</name>
<evidence type="ECO:0000259" key="6">
    <source>
        <dbReference type="Pfam" id="PF07282"/>
    </source>
</evidence>
<keyword evidence="8" id="KW-1185">Reference proteome</keyword>
<evidence type="ECO:0000313" key="7">
    <source>
        <dbReference type="EMBL" id="RIA77872.1"/>
    </source>
</evidence>
<comment type="similarity">
    <text evidence="1">In the C-terminal section; belongs to the transposase 35 family.</text>
</comment>
<reference evidence="7 8" key="1">
    <citation type="submission" date="2018-08" db="EMBL/GenBank/DDBJ databases">
        <title>Genomic Encyclopedia of Archaeal and Bacterial Type Strains, Phase II (KMG-II): from individual species to whole genera.</title>
        <authorList>
            <person name="Goeker M."/>
        </authorList>
    </citation>
    <scope>NUCLEOTIDE SEQUENCE [LARGE SCALE GENOMIC DNA]</scope>
    <source>
        <strain evidence="7 8">ATCC 27112</strain>
    </source>
</reference>
<dbReference type="Pfam" id="PF07282">
    <property type="entry name" value="Cas12f1-like_TNB"/>
    <property type="match status" value="1"/>
</dbReference>
<dbReference type="AlphaFoldDB" id="A0A397RX81"/>
<dbReference type="GO" id="GO:0032196">
    <property type="term" value="P:transposition"/>
    <property type="evidence" value="ECO:0007669"/>
    <property type="project" value="UniProtKB-KW"/>
</dbReference>
<dbReference type="InterPro" id="IPR001959">
    <property type="entry name" value="Transposase"/>
</dbReference>
<gene>
    <name evidence="7" type="ORF">EI71_00849</name>
</gene>
<evidence type="ECO:0000256" key="1">
    <source>
        <dbReference type="ARBA" id="ARBA00008761"/>
    </source>
</evidence>
<accession>A0A397RX81</accession>
<evidence type="ECO:0000256" key="4">
    <source>
        <dbReference type="ARBA" id="ARBA00023172"/>
    </source>
</evidence>
<evidence type="ECO:0000259" key="5">
    <source>
        <dbReference type="Pfam" id="PF01385"/>
    </source>
</evidence>
<dbReference type="OrthoDB" id="442799at2"/>
<dbReference type="EMBL" id="QXEV01000006">
    <property type="protein sequence ID" value="RIA77872.1"/>
    <property type="molecule type" value="Genomic_DNA"/>
</dbReference>
<dbReference type="InterPro" id="IPR010095">
    <property type="entry name" value="Cas12f1-like_TNB"/>
</dbReference>
<comment type="caution">
    <text evidence="7">The sequence shown here is derived from an EMBL/GenBank/DDBJ whole genome shotgun (WGS) entry which is preliminary data.</text>
</comment>
<dbReference type="NCBIfam" id="NF040570">
    <property type="entry name" value="guided_TnpB"/>
    <property type="match status" value="1"/>
</dbReference>
<sequence>MGFKTLKYHYKASNSEIAMLKLLTRISKNLYNASLYYLRHYYFEHKTIPSYYDTNKELKMNENFHIINTYQSICTIRCAHNNMLKFIKNHGSLPKYLPKNGFYPLYTDQVRPIIHNGHNCIKLPLSNDMRTNKVFYNVYQDKLINDSIEEYSNKESMNIFFRIPKLLDGKEIHQVRIVPDKRGEYYSIEFSYKDIDYELKNIDDNIMGIDLGVTNLASCVMYNNESFIIDGKLLISKIQYTSKRIAKAQSILPSGVYTSKRIDSLRRKNNDFINDYLNKAVKELLNKAKENNISQIIVGWNKGIKTGGIKNESLKGKRRAKTNQKFILVPISKFKNKLILKSLEYGINIVEINESYTSASSFYDNDEIKKDKPRSGKRIKRGLYKRKDGKVINADINAALNIMKKYKRNSNDTIKYLMSRGLTIPYRVHVNM</sequence>
<dbReference type="Pfam" id="PF01385">
    <property type="entry name" value="OrfB_IS605"/>
    <property type="match status" value="1"/>
</dbReference>
<keyword evidence="4" id="KW-0233">DNA recombination</keyword>
<evidence type="ECO:0000256" key="2">
    <source>
        <dbReference type="ARBA" id="ARBA00022578"/>
    </source>
</evidence>
<keyword evidence="2" id="KW-0815">Transposition</keyword>
<feature type="domain" description="Cas12f1-like TNB" evidence="6">
    <location>
        <begin position="333"/>
        <end position="402"/>
    </location>
</feature>
<dbReference type="RefSeq" id="WP_119016007.1">
    <property type="nucleotide sequence ID" value="NZ_QXEV01000006.1"/>
</dbReference>
<dbReference type="Proteomes" id="UP000266506">
    <property type="component" value="Unassembled WGS sequence"/>
</dbReference>
<protein>
    <submittedName>
        <fullName evidence="7">IS605 OrfB family transposase</fullName>
    </submittedName>
</protein>
<feature type="domain" description="Probable transposase IS891/IS1136/IS1341" evidence="5">
    <location>
        <begin position="204"/>
        <end position="303"/>
    </location>
</feature>
<organism evidence="7 8">
    <name type="scientific">Anaeroplasma bactoclasticum</name>
    <dbReference type="NCBI Taxonomy" id="2088"/>
    <lineage>
        <taxon>Bacteria</taxon>
        <taxon>Bacillati</taxon>
        <taxon>Mycoplasmatota</taxon>
        <taxon>Mollicutes</taxon>
        <taxon>Anaeroplasmatales</taxon>
        <taxon>Anaeroplasmataceae</taxon>
        <taxon>Anaeroplasma</taxon>
    </lineage>
</organism>
<dbReference type="NCBIfam" id="TIGR01766">
    <property type="entry name" value="IS200/IS605 family accessory protein TnpB-like domain"/>
    <property type="match status" value="1"/>
</dbReference>
<proteinExistence type="inferred from homology"/>